<evidence type="ECO:0000256" key="6">
    <source>
        <dbReference type="ARBA" id="ARBA00023163"/>
    </source>
</evidence>
<comment type="function">
    <text evidence="9">Probably acts as a transcriptional activator. Binds to the GCC-box pathogenesis-related promoter element. May be involved in the regulation of gene expression by stress factors and by components of stress signal transduction pathways.</text>
</comment>
<dbReference type="SUPFAM" id="SSF54171">
    <property type="entry name" value="DNA-binding domain"/>
    <property type="match status" value="1"/>
</dbReference>
<evidence type="ECO:0000313" key="16">
    <source>
        <dbReference type="Proteomes" id="UP000323000"/>
    </source>
</evidence>
<dbReference type="GO" id="GO:0009873">
    <property type="term" value="P:ethylene-activated signaling pathway"/>
    <property type="evidence" value="ECO:0007669"/>
    <property type="project" value="UniProtKB-KW"/>
</dbReference>
<dbReference type="OrthoDB" id="8062037at2759"/>
<evidence type="ECO:0000256" key="1">
    <source>
        <dbReference type="ARBA" id="ARBA00004123"/>
    </source>
</evidence>
<dbReference type="GO" id="GO:0005634">
    <property type="term" value="C:nucleus"/>
    <property type="evidence" value="ECO:0007669"/>
    <property type="project" value="UniProtKB-SubCell"/>
</dbReference>
<dbReference type="InterPro" id="IPR001471">
    <property type="entry name" value="AP2/ERF_dom"/>
</dbReference>
<feature type="region of interest" description="Disordered" evidence="11">
    <location>
        <begin position="436"/>
        <end position="458"/>
    </location>
</feature>
<dbReference type="PANTHER" id="PTHR47035">
    <property type="entry name" value="OS11G0150450 PROTEIN"/>
    <property type="match status" value="1"/>
</dbReference>
<dbReference type="PANTHER" id="PTHR47035:SF4">
    <property type="entry name" value="OS02G0676500 PROTEIN"/>
    <property type="match status" value="1"/>
</dbReference>
<protein>
    <recommendedName>
        <fullName evidence="17">RING-type domain-containing protein</fullName>
    </recommendedName>
</protein>
<evidence type="ECO:0000256" key="4">
    <source>
        <dbReference type="ARBA" id="ARBA00023125"/>
    </source>
</evidence>
<keyword evidence="10" id="KW-0862">Zinc</keyword>
<dbReference type="Pfam" id="PF13639">
    <property type="entry name" value="zf-RING_2"/>
    <property type="match status" value="1"/>
</dbReference>
<keyword evidence="12" id="KW-1133">Transmembrane helix</keyword>
<evidence type="ECO:0000256" key="9">
    <source>
        <dbReference type="ARBA" id="ARBA00037379"/>
    </source>
</evidence>
<reference evidence="16" key="1">
    <citation type="journal article" date="2019" name="Gigascience">
        <title>De novo genome assembly of the endangered Acer yangbiense, a plant species with extremely small populations endemic to Yunnan Province, China.</title>
        <authorList>
            <person name="Yang J."/>
            <person name="Wariss H.M."/>
            <person name="Tao L."/>
            <person name="Zhang R."/>
            <person name="Yun Q."/>
            <person name="Hollingsworth P."/>
            <person name="Dao Z."/>
            <person name="Luo G."/>
            <person name="Guo H."/>
            <person name="Ma Y."/>
            <person name="Sun W."/>
        </authorList>
    </citation>
    <scope>NUCLEOTIDE SEQUENCE [LARGE SCALE GENOMIC DNA]</scope>
    <source>
        <strain evidence="16">cv. Malutang</strain>
    </source>
</reference>
<organism evidence="15 16">
    <name type="scientific">Acer yangbiense</name>
    <dbReference type="NCBI Taxonomy" id="1000413"/>
    <lineage>
        <taxon>Eukaryota</taxon>
        <taxon>Viridiplantae</taxon>
        <taxon>Streptophyta</taxon>
        <taxon>Embryophyta</taxon>
        <taxon>Tracheophyta</taxon>
        <taxon>Spermatophyta</taxon>
        <taxon>Magnoliopsida</taxon>
        <taxon>eudicotyledons</taxon>
        <taxon>Gunneridae</taxon>
        <taxon>Pentapetalae</taxon>
        <taxon>rosids</taxon>
        <taxon>malvids</taxon>
        <taxon>Sapindales</taxon>
        <taxon>Sapindaceae</taxon>
        <taxon>Hippocastanoideae</taxon>
        <taxon>Acereae</taxon>
        <taxon>Acer</taxon>
    </lineage>
</organism>
<dbReference type="AlphaFoldDB" id="A0A5C7I1E6"/>
<comment type="caution">
    <text evidence="15">The sequence shown here is derived from an EMBL/GenBank/DDBJ whole genome shotgun (WGS) entry which is preliminary data.</text>
</comment>
<evidence type="ECO:0000256" key="12">
    <source>
        <dbReference type="SAM" id="Phobius"/>
    </source>
</evidence>
<evidence type="ECO:0000256" key="11">
    <source>
        <dbReference type="SAM" id="MobiDB-lite"/>
    </source>
</evidence>
<keyword evidence="4" id="KW-0238">DNA-binding</keyword>
<feature type="compositionally biased region" description="Low complexity" evidence="11">
    <location>
        <begin position="442"/>
        <end position="458"/>
    </location>
</feature>
<feature type="region of interest" description="Disordered" evidence="11">
    <location>
        <begin position="333"/>
        <end position="356"/>
    </location>
</feature>
<dbReference type="PRINTS" id="PR00367">
    <property type="entry name" value="ETHRSPELEMNT"/>
</dbReference>
<dbReference type="GO" id="GO:0003700">
    <property type="term" value="F:DNA-binding transcription factor activity"/>
    <property type="evidence" value="ECO:0007669"/>
    <property type="project" value="InterPro"/>
</dbReference>
<sequence length="545" mass="60625">MWGSGMNLITTVIGFGMSATFIVFICTRIICGRLRRIESRQMFEIESGIDLEQPEHHRINGLEPELVAAIPTMKFNYEAFSSVEDTQCSICLGEYQEKEVLRIMPKCGHNFHLCCIDVWLRKQSTCPVCRLPLQDTLEKRHTRLATVSVSTAQQSVDSPLETSIEQHSSQQWLLPGPDLSVGNGSNQGNIDSGMGCSFTFYHPYSIFTLIITSQVIASLAGLQSNELDHIVVCMDNGFKSYLTHDSTNMKQHGTADVAQATKSPVVRSRFVGVRQRPSGRWVAEIKDSSQRVRLWLGTYDTPEEAARAYDEAARALRGENARTNFASSVVNNYNSSSSTTTHQPGSSSSSSNGHGLSFSSLKAKLSKNLQNIMARSTENNYKSTRSRVSDQFTFANIFHFRSHQYQTVLPVEYMKNIDKVVQPSIVVPHIIADDDDHHHHQQQPSSWESTSSTTTTTTTVSDCSNHEYWTGFRQHGVDSDQGSDIGEVSVGDHDQNQGFVDQMISGWIDSPEMSDSGCDQGSRSKRFKVSSSVMVPPTFSSNSEK</sequence>
<keyword evidence="10" id="KW-0863">Zinc-finger</keyword>
<dbReference type="FunFam" id="3.30.730.10:FF:000005">
    <property type="entry name" value="ethylene-responsive transcription factor RAP2-11"/>
    <property type="match status" value="1"/>
</dbReference>
<feature type="region of interest" description="Disordered" evidence="11">
    <location>
        <begin position="508"/>
        <end position="545"/>
    </location>
</feature>
<dbReference type="CDD" id="cd16461">
    <property type="entry name" value="RING-H2_EL5-like"/>
    <property type="match status" value="1"/>
</dbReference>
<keyword evidence="7" id="KW-0539">Nucleus</keyword>
<proteinExistence type="inferred from homology"/>
<dbReference type="CDD" id="cd00018">
    <property type="entry name" value="AP2"/>
    <property type="match status" value="1"/>
</dbReference>
<dbReference type="EMBL" id="VAHF01000004">
    <property type="protein sequence ID" value="TXG62789.1"/>
    <property type="molecule type" value="Genomic_DNA"/>
</dbReference>
<dbReference type="Proteomes" id="UP000323000">
    <property type="component" value="Chromosome 4"/>
</dbReference>
<dbReference type="InterPro" id="IPR053070">
    <property type="entry name" value="RING-type_E3_ubiquitin-ligase"/>
</dbReference>
<dbReference type="InterPro" id="IPR016177">
    <property type="entry name" value="DNA-bd_dom_sf"/>
</dbReference>
<dbReference type="InterPro" id="IPR001841">
    <property type="entry name" value="Znf_RING"/>
</dbReference>
<dbReference type="SUPFAM" id="SSF57850">
    <property type="entry name" value="RING/U-box"/>
    <property type="match status" value="1"/>
</dbReference>
<keyword evidence="6" id="KW-0804">Transcription</keyword>
<gene>
    <name evidence="15" type="ORF">EZV62_009783</name>
</gene>
<keyword evidence="10" id="KW-0479">Metal-binding</keyword>
<feature type="domain" description="RING-type" evidence="13">
    <location>
        <begin position="88"/>
        <end position="130"/>
    </location>
</feature>
<dbReference type="FunFam" id="3.30.40.10:FF:000971">
    <property type="entry name" value="Putative RING zinc finger domain superfamily protein"/>
    <property type="match status" value="1"/>
</dbReference>
<evidence type="ECO:0000256" key="2">
    <source>
        <dbReference type="ARBA" id="ARBA00022745"/>
    </source>
</evidence>
<keyword evidence="2" id="KW-0936">Ethylene signaling pathway</keyword>
<dbReference type="SMART" id="SM00184">
    <property type="entry name" value="RING"/>
    <property type="match status" value="1"/>
</dbReference>
<evidence type="ECO:0000256" key="5">
    <source>
        <dbReference type="ARBA" id="ARBA00023159"/>
    </source>
</evidence>
<accession>A0A5C7I1E6</accession>
<evidence type="ECO:0000259" key="14">
    <source>
        <dbReference type="PROSITE" id="PS51032"/>
    </source>
</evidence>
<keyword evidence="5" id="KW-0010">Activator</keyword>
<keyword evidence="12" id="KW-0812">Transmembrane</keyword>
<dbReference type="InterPro" id="IPR013083">
    <property type="entry name" value="Znf_RING/FYVE/PHD"/>
</dbReference>
<dbReference type="GO" id="GO:0003677">
    <property type="term" value="F:DNA binding"/>
    <property type="evidence" value="ECO:0007669"/>
    <property type="project" value="UniProtKB-KW"/>
</dbReference>
<keyword evidence="12" id="KW-0472">Membrane</keyword>
<evidence type="ECO:0000256" key="7">
    <source>
        <dbReference type="ARBA" id="ARBA00023242"/>
    </source>
</evidence>
<name>A0A5C7I1E6_9ROSI</name>
<dbReference type="Gene3D" id="3.30.730.10">
    <property type="entry name" value="AP2/ERF domain"/>
    <property type="match status" value="1"/>
</dbReference>
<feature type="transmembrane region" description="Helical" evidence="12">
    <location>
        <begin position="6"/>
        <end position="31"/>
    </location>
</feature>
<evidence type="ECO:0008006" key="17">
    <source>
        <dbReference type="Google" id="ProtNLM"/>
    </source>
</evidence>
<evidence type="ECO:0000313" key="15">
    <source>
        <dbReference type="EMBL" id="TXG62789.1"/>
    </source>
</evidence>
<evidence type="ECO:0000256" key="3">
    <source>
        <dbReference type="ARBA" id="ARBA00023015"/>
    </source>
</evidence>
<dbReference type="Gene3D" id="3.30.40.10">
    <property type="entry name" value="Zinc/RING finger domain, C3HC4 (zinc finger)"/>
    <property type="match status" value="1"/>
</dbReference>
<dbReference type="GO" id="GO:0008270">
    <property type="term" value="F:zinc ion binding"/>
    <property type="evidence" value="ECO:0007669"/>
    <property type="project" value="UniProtKB-KW"/>
</dbReference>
<dbReference type="Pfam" id="PF00847">
    <property type="entry name" value="AP2"/>
    <property type="match status" value="1"/>
</dbReference>
<dbReference type="SMART" id="SM00380">
    <property type="entry name" value="AP2"/>
    <property type="match status" value="1"/>
</dbReference>
<keyword evidence="3" id="KW-0805">Transcription regulation</keyword>
<evidence type="ECO:0000259" key="13">
    <source>
        <dbReference type="PROSITE" id="PS50089"/>
    </source>
</evidence>
<dbReference type="InterPro" id="IPR036955">
    <property type="entry name" value="AP2/ERF_dom_sf"/>
</dbReference>
<evidence type="ECO:0000256" key="8">
    <source>
        <dbReference type="ARBA" id="ARBA00024343"/>
    </source>
</evidence>
<feature type="domain" description="AP2/ERF" evidence="14">
    <location>
        <begin position="269"/>
        <end position="326"/>
    </location>
</feature>
<comment type="subcellular location">
    <subcellularLocation>
        <location evidence="1">Nucleus</location>
    </subcellularLocation>
</comment>
<dbReference type="PROSITE" id="PS51032">
    <property type="entry name" value="AP2_ERF"/>
    <property type="match status" value="1"/>
</dbReference>
<comment type="similarity">
    <text evidence="8">Belongs to the AP2/ERF transcription factor family. ERF subfamily.</text>
</comment>
<keyword evidence="16" id="KW-1185">Reference proteome</keyword>
<evidence type="ECO:0000256" key="10">
    <source>
        <dbReference type="PROSITE-ProRule" id="PRU00175"/>
    </source>
</evidence>
<dbReference type="PROSITE" id="PS50089">
    <property type="entry name" value="ZF_RING_2"/>
    <property type="match status" value="1"/>
</dbReference>